<reference evidence="1 2" key="1">
    <citation type="submission" date="2020-08" db="EMBL/GenBank/DDBJ databases">
        <title>Whole-Genome Sequence of French Clinical Streptomyces mexicanus Strain Q0842.</title>
        <authorList>
            <person name="Boxberger M."/>
            <person name="La Scola B."/>
        </authorList>
    </citation>
    <scope>NUCLEOTIDE SEQUENCE [LARGE SCALE GENOMIC DNA]</scope>
    <source>
        <strain evidence="1 2">Marseille-Q0842</strain>
    </source>
</reference>
<evidence type="ECO:0000313" key="1">
    <source>
        <dbReference type="EMBL" id="MBC2869867.1"/>
    </source>
</evidence>
<gene>
    <name evidence="1" type="ORF">H1R13_34410</name>
</gene>
<dbReference type="Proteomes" id="UP000517694">
    <property type="component" value="Unassembled WGS sequence"/>
</dbReference>
<protein>
    <submittedName>
        <fullName evidence="1">Uncharacterized protein</fullName>
    </submittedName>
</protein>
<sequence>MSTLPSPHAMTSDLQGTALVGLRYALIPVHGYGIAGATAARMLDPDGSGAARLLQPGEPIPYGARPVLLAETTVYGAQCVEQMLRNWAGLPRPWLLLISDAPVRPVPAARYRFRALQSRLAGTARVPYLPVLRTVDGADEALQHKDVRAAAEKLRRQMEGK</sequence>
<dbReference type="OrthoDB" id="4209906at2"/>
<evidence type="ECO:0000313" key="2">
    <source>
        <dbReference type="Proteomes" id="UP000517694"/>
    </source>
</evidence>
<dbReference type="AlphaFoldDB" id="A0A7X1I6V0"/>
<accession>A0A7X1I6V0</accession>
<dbReference type="RefSeq" id="WP_159675557.1">
    <property type="nucleotide sequence ID" value="NZ_JACMHY010000022.1"/>
</dbReference>
<comment type="caution">
    <text evidence="1">The sequence shown here is derived from an EMBL/GenBank/DDBJ whole genome shotgun (WGS) entry which is preliminary data.</text>
</comment>
<name>A0A7X1I6V0_9ACTN</name>
<dbReference type="EMBL" id="JACMHY010000022">
    <property type="protein sequence ID" value="MBC2869867.1"/>
    <property type="molecule type" value="Genomic_DNA"/>
</dbReference>
<keyword evidence="2" id="KW-1185">Reference proteome</keyword>
<organism evidence="1 2">
    <name type="scientific">Streptomyces mexicanus</name>
    <dbReference type="NCBI Taxonomy" id="178566"/>
    <lineage>
        <taxon>Bacteria</taxon>
        <taxon>Bacillati</taxon>
        <taxon>Actinomycetota</taxon>
        <taxon>Actinomycetes</taxon>
        <taxon>Kitasatosporales</taxon>
        <taxon>Streptomycetaceae</taxon>
        <taxon>Streptomyces</taxon>
    </lineage>
</organism>
<proteinExistence type="predicted"/>